<dbReference type="SUPFAM" id="SSF53335">
    <property type="entry name" value="S-adenosyl-L-methionine-dependent methyltransferases"/>
    <property type="match status" value="1"/>
</dbReference>
<dbReference type="CDD" id="cd02440">
    <property type="entry name" value="AdoMet_MTases"/>
    <property type="match status" value="1"/>
</dbReference>
<dbReference type="Proteomes" id="UP000460298">
    <property type="component" value="Unassembled WGS sequence"/>
</dbReference>
<keyword evidence="1" id="KW-0808">Transferase</keyword>
<dbReference type="PANTHER" id="PTHR43861">
    <property type="entry name" value="TRANS-ACONITATE 2-METHYLTRANSFERASE-RELATED"/>
    <property type="match status" value="1"/>
</dbReference>
<sequence>MGLYCSHTGKPLKKRRRTGEAFAWSDEGLLYSLNAYPLSYEEDYFLADYERTYGRSYEEDEANLRLLARRRLHHLKPLMNERPGSLLEIGCAAGFFLDEARTSGFDVTGIEISAWGCNLARKKGLRVLHSSFIEPTLEGEALVQKERFDVVAAFYVIEHFADQRRVFETISSLLKPGGLFLCALPSIHGPLFDYDFKKWEQTHPADHYVDYSPISIKQILPLYNLRALRFFPASYHPERSGGFLRRLPTSVYRMYADRAAYGDTLEFVAQKFA</sequence>
<dbReference type="InterPro" id="IPR029063">
    <property type="entry name" value="SAM-dependent_MTases_sf"/>
</dbReference>
<dbReference type="Pfam" id="PF13489">
    <property type="entry name" value="Methyltransf_23"/>
    <property type="match status" value="1"/>
</dbReference>
<protein>
    <submittedName>
        <fullName evidence="1">Class I SAM-dependent methyltransferase</fullName>
    </submittedName>
</protein>
<name>A0A833LXP4_9LEPT</name>
<dbReference type="PANTHER" id="PTHR43861:SF6">
    <property type="entry name" value="METHYLTRANSFERASE TYPE 11"/>
    <property type="match status" value="1"/>
</dbReference>
<accession>A0A833LXP4</accession>
<comment type="caution">
    <text evidence="1">The sequence shown here is derived from an EMBL/GenBank/DDBJ whole genome shotgun (WGS) entry which is preliminary data.</text>
</comment>
<dbReference type="GO" id="GO:0008168">
    <property type="term" value="F:methyltransferase activity"/>
    <property type="evidence" value="ECO:0007669"/>
    <property type="project" value="UniProtKB-KW"/>
</dbReference>
<evidence type="ECO:0000313" key="2">
    <source>
        <dbReference type="Proteomes" id="UP000460298"/>
    </source>
</evidence>
<keyword evidence="1" id="KW-0489">Methyltransferase</keyword>
<evidence type="ECO:0000313" key="1">
    <source>
        <dbReference type="EMBL" id="KAB2933059.1"/>
    </source>
</evidence>
<proteinExistence type="predicted"/>
<reference evidence="1 2" key="1">
    <citation type="submission" date="2019-10" db="EMBL/GenBank/DDBJ databases">
        <title>Extracellular Electron Transfer in a Candidatus Methanoperedens spp. Enrichment Culture.</title>
        <authorList>
            <person name="Berger S."/>
            <person name="Rangel Shaw D."/>
            <person name="Berben T."/>
            <person name="In 'T Zandt M."/>
            <person name="Frank J."/>
            <person name="Reimann J."/>
            <person name="Jetten M.S.M."/>
            <person name="Welte C.U."/>
        </authorList>
    </citation>
    <scope>NUCLEOTIDE SEQUENCE [LARGE SCALE GENOMIC DNA]</scope>
    <source>
        <strain evidence="1">SB12</strain>
    </source>
</reference>
<dbReference type="AlphaFoldDB" id="A0A833LXP4"/>
<dbReference type="GO" id="GO:0032259">
    <property type="term" value="P:methylation"/>
    <property type="evidence" value="ECO:0007669"/>
    <property type="project" value="UniProtKB-KW"/>
</dbReference>
<dbReference type="EMBL" id="WBUI01000007">
    <property type="protein sequence ID" value="KAB2933059.1"/>
    <property type="molecule type" value="Genomic_DNA"/>
</dbReference>
<gene>
    <name evidence="1" type="ORF">F9K24_09335</name>
</gene>
<organism evidence="1 2">
    <name type="scientific">Leptonema illini</name>
    <dbReference type="NCBI Taxonomy" id="183"/>
    <lineage>
        <taxon>Bacteria</taxon>
        <taxon>Pseudomonadati</taxon>
        <taxon>Spirochaetota</taxon>
        <taxon>Spirochaetia</taxon>
        <taxon>Leptospirales</taxon>
        <taxon>Leptospiraceae</taxon>
        <taxon>Leptonema</taxon>
    </lineage>
</organism>
<dbReference type="Gene3D" id="3.40.50.150">
    <property type="entry name" value="Vaccinia Virus protein VP39"/>
    <property type="match status" value="1"/>
</dbReference>